<feature type="compositionally biased region" description="Basic and acidic residues" evidence="1">
    <location>
        <begin position="181"/>
        <end position="192"/>
    </location>
</feature>
<feature type="compositionally biased region" description="Low complexity" evidence="1">
    <location>
        <begin position="159"/>
        <end position="171"/>
    </location>
</feature>
<evidence type="ECO:0000256" key="1">
    <source>
        <dbReference type="SAM" id="MobiDB-lite"/>
    </source>
</evidence>
<name>A0A0C3S0B5_PHLG1</name>
<feature type="region of interest" description="Disordered" evidence="1">
    <location>
        <begin position="334"/>
        <end position="373"/>
    </location>
</feature>
<reference evidence="2 3" key="1">
    <citation type="journal article" date="2014" name="PLoS Genet.">
        <title>Analysis of the Phlebiopsis gigantea genome, transcriptome and secretome provides insight into its pioneer colonization strategies of wood.</title>
        <authorList>
            <person name="Hori C."/>
            <person name="Ishida T."/>
            <person name="Igarashi K."/>
            <person name="Samejima M."/>
            <person name="Suzuki H."/>
            <person name="Master E."/>
            <person name="Ferreira P."/>
            <person name="Ruiz-Duenas F.J."/>
            <person name="Held B."/>
            <person name="Canessa P."/>
            <person name="Larrondo L.F."/>
            <person name="Schmoll M."/>
            <person name="Druzhinina I.S."/>
            <person name="Kubicek C.P."/>
            <person name="Gaskell J.A."/>
            <person name="Kersten P."/>
            <person name="St John F."/>
            <person name="Glasner J."/>
            <person name="Sabat G."/>
            <person name="Splinter BonDurant S."/>
            <person name="Syed K."/>
            <person name="Yadav J."/>
            <person name="Mgbeahuruike A.C."/>
            <person name="Kovalchuk A."/>
            <person name="Asiegbu F.O."/>
            <person name="Lackner G."/>
            <person name="Hoffmeister D."/>
            <person name="Rencoret J."/>
            <person name="Gutierrez A."/>
            <person name="Sun H."/>
            <person name="Lindquist E."/>
            <person name="Barry K."/>
            <person name="Riley R."/>
            <person name="Grigoriev I.V."/>
            <person name="Henrissat B."/>
            <person name="Kues U."/>
            <person name="Berka R.M."/>
            <person name="Martinez A.T."/>
            <person name="Covert S.F."/>
            <person name="Blanchette R.A."/>
            <person name="Cullen D."/>
        </authorList>
    </citation>
    <scope>NUCLEOTIDE SEQUENCE [LARGE SCALE GENOMIC DNA]</scope>
    <source>
        <strain evidence="2 3">11061_1 CR5-6</strain>
    </source>
</reference>
<dbReference type="AlphaFoldDB" id="A0A0C3S0B5"/>
<dbReference type="Proteomes" id="UP000053257">
    <property type="component" value="Unassembled WGS sequence"/>
</dbReference>
<organism evidence="2 3">
    <name type="scientific">Phlebiopsis gigantea (strain 11061_1 CR5-6)</name>
    <name type="common">White-rot fungus</name>
    <name type="synonym">Peniophora gigantea</name>
    <dbReference type="NCBI Taxonomy" id="745531"/>
    <lineage>
        <taxon>Eukaryota</taxon>
        <taxon>Fungi</taxon>
        <taxon>Dikarya</taxon>
        <taxon>Basidiomycota</taxon>
        <taxon>Agaricomycotina</taxon>
        <taxon>Agaricomycetes</taxon>
        <taxon>Polyporales</taxon>
        <taxon>Phanerochaetaceae</taxon>
        <taxon>Phlebiopsis</taxon>
    </lineage>
</organism>
<proteinExistence type="predicted"/>
<feature type="region of interest" description="Disordered" evidence="1">
    <location>
        <begin position="64"/>
        <end position="213"/>
    </location>
</feature>
<keyword evidence="3" id="KW-1185">Reference proteome</keyword>
<evidence type="ECO:0000313" key="3">
    <source>
        <dbReference type="Proteomes" id="UP000053257"/>
    </source>
</evidence>
<dbReference type="EMBL" id="KN840681">
    <property type="protein sequence ID" value="KIP02352.1"/>
    <property type="molecule type" value="Genomic_DNA"/>
</dbReference>
<sequence>MSRVVQLYTREELNDKRRMSWNDLRILVKGRIKIRSREQVLNELMAEFPGGVPIRREPEGRLLIDDSARRPSTSSVDVEAKSGPSGPTDDTVAAHTSEKESELGNGLDPHETDARHTTRGPKTPDEDVTFNTGTASRTSPTVRSRTRTPSPPVLTQALTTGPSRTRTPSPSVLTQATAGPDFDHTQSHESLKSDGLQRCGSGSTTDGWPANWPPAEQDYHVPLSEEAIMRLEAEDDCVEDLSTLAETLSQQFVKTRGLDPLTALQKSAVVDLLKPFWLNHWELNMFRLGKLKAPEWALDPEEGISSQATQENLDSLLAAFLNSQDSNDAALKPVQEEGQDGQVSSDTAVTPRDPSQAASEASGRKRRFDEIDVVEGNTDATACSRDAKRRRSQ</sequence>
<feature type="compositionally biased region" description="Basic and acidic residues" evidence="1">
    <location>
        <begin position="96"/>
        <end position="116"/>
    </location>
</feature>
<protein>
    <submittedName>
        <fullName evidence="2">Uncharacterized protein</fullName>
    </submittedName>
</protein>
<evidence type="ECO:0000313" key="2">
    <source>
        <dbReference type="EMBL" id="KIP02352.1"/>
    </source>
</evidence>
<dbReference type="HOGENOM" id="CLU_702280_0_0_1"/>
<gene>
    <name evidence="2" type="ORF">PHLGIDRAFT_298449</name>
</gene>
<accession>A0A0C3S0B5</accession>